<name>A0A6B0QXL0_9CETA</name>
<proteinExistence type="predicted"/>
<keyword evidence="3" id="KW-1185">Reference proteome</keyword>
<dbReference type="Proteomes" id="UP000322234">
    <property type="component" value="Unassembled WGS sequence"/>
</dbReference>
<evidence type="ECO:0000256" key="1">
    <source>
        <dbReference type="SAM" id="MobiDB-lite"/>
    </source>
</evidence>
<comment type="caution">
    <text evidence="2">The sequence shown here is derived from an EMBL/GenBank/DDBJ whole genome shotgun (WGS) entry which is preliminary data.</text>
</comment>
<reference evidence="2" key="1">
    <citation type="submission" date="2019-10" db="EMBL/GenBank/DDBJ databases">
        <title>The sequence and de novo assembly of the wild yak genome.</title>
        <authorList>
            <person name="Liu Y."/>
        </authorList>
    </citation>
    <scope>NUCLEOTIDE SEQUENCE [LARGE SCALE GENOMIC DNA]</scope>
    <source>
        <strain evidence="2">WY2019</strain>
    </source>
</reference>
<dbReference type="AlphaFoldDB" id="A0A6B0QXL0"/>
<evidence type="ECO:0000313" key="3">
    <source>
        <dbReference type="Proteomes" id="UP000322234"/>
    </source>
</evidence>
<gene>
    <name evidence="2" type="ORF">E5288_WYG012814</name>
</gene>
<evidence type="ECO:0000313" key="2">
    <source>
        <dbReference type="EMBL" id="MXQ81046.1"/>
    </source>
</evidence>
<feature type="compositionally biased region" description="Gly residues" evidence="1">
    <location>
        <begin position="25"/>
        <end position="35"/>
    </location>
</feature>
<organism evidence="2 3">
    <name type="scientific">Bos mutus</name>
    <name type="common">wild yak</name>
    <dbReference type="NCBI Taxonomy" id="72004"/>
    <lineage>
        <taxon>Eukaryota</taxon>
        <taxon>Metazoa</taxon>
        <taxon>Chordata</taxon>
        <taxon>Craniata</taxon>
        <taxon>Vertebrata</taxon>
        <taxon>Euteleostomi</taxon>
        <taxon>Mammalia</taxon>
        <taxon>Eutheria</taxon>
        <taxon>Laurasiatheria</taxon>
        <taxon>Artiodactyla</taxon>
        <taxon>Ruminantia</taxon>
        <taxon>Pecora</taxon>
        <taxon>Bovidae</taxon>
        <taxon>Bovinae</taxon>
        <taxon>Bos</taxon>
    </lineage>
</organism>
<protein>
    <submittedName>
        <fullName evidence="2">Uncharacterized protein</fullName>
    </submittedName>
</protein>
<accession>A0A6B0QXL0</accession>
<sequence length="102" mass="10961">MGEEKEQRYRATPQSIRSPPPCSGSGTGGEAGAGEAGAALTHPSTASFCFDVLMFQFWQPERQRQQAACPSSRLTPEQLLARLSGDFKGGKLPWDSFSKAPS</sequence>
<dbReference type="EMBL" id="VBQZ03000006">
    <property type="protein sequence ID" value="MXQ81046.1"/>
    <property type="molecule type" value="Genomic_DNA"/>
</dbReference>
<feature type="region of interest" description="Disordered" evidence="1">
    <location>
        <begin position="1"/>
        <end position="38"/>
    </location>
</feature>